<accession>A0AA40ZQI4</accession>
<feature type="domain" description="PLD phosphodiesterase" evidence="10">
    <location>
        <begin position="329"/>
        <end position="356"/>
    </location>
</feature>
<dbReference type="GO" id="GO:0008808">
    <property type="term" value="F:cardiolipin synthase activity"/>
    <property type="evidence" value="ECO:0007669"/>
    <property type="project" value="UniProtKB-UniRule"/>
</dbReference>
<dbReference type="EC" id="2.7.8.-" evidence="8"/>
<keyword evidence="5" id="KW-0677">Repeat</keyword>
<dbReference type="PIRSF" id="PIRSF000850">
    <property type="entry name" value="Phospholipase_D_PSS"/>
    <property type="match status" value="1"/>
</dbReference>
<dbReference type="GO" id="GO:0005886">
    <property type="term" value="C:plasma membrane"/>
    <property type="evidence" value="ECO:0007669"/>
    <property type="project" value="UniProtKB-SubCell"/>
</dbReference>
<protein>
    <recommendedName>
        <fullName evidence="8">Cardiolipin synthase</fullName>
        <ecNumber evidence="8">2.7.8.-</ecNumber>
    </recommendedName>
</protein>
<evidence type="ECO:0000256" key="8">
    <source>
        <dbReference type="NCBIfam" id="TIGR04265"/>
    </source>
</evidence>
<gene>
    <name evidence="11" type="primary">cls</name>
    <name evidence="11" type="ORF">H6D15_00700</name>
</gene>
<sequence>MAKRVFIYHLLLTTALLFLTGHTAAQTTPSDSIVMHRLKDMGAPLTYNNRVELLMSGDEKFTDLFEAIRGARHHVHLEYFNFRNDSIAGVLFRLLAQKVKEGVEVRALFDAFGNLSNNKPLTKKHLKAIREQGIEIVKFDPFTFPWFNHAAHRDHRKIVVIDGKIGYTGGMNVADYYIKGLPKIGEWHDIHARIEGDAVRYLQGIFLTMWNRETGQHIGGPEYFPDTPQLPDSIAEEIMIVDRTPRETPRSISRAYTTSIREADSLIRIVNPYFVPTKSIKEAIKHALKKGTEVEIMVPSVSDVPFTPEAAFYILHKLMKKGAKVYLFNGGFHHSKVMMVDGSFCTVGTANLNSRSLRYDYETNAFIFDPETTAELTEMFNRDKQNSTLMTPEYWKERSAWKKFVGWFAHLFTPFL</sequence>
<dbReference type="Proteomes" id="UP000698924">
    <property type="component" value="Unassembled WGS sequence"/>
</dbReference>
<dbReference type="InterPro" id="IPR022924">
    <property type="entry name" value="Cardiolipin_synthase"/>
</dbReference>
<dbReference type="CDD" id="cd09112">
    <property type="entry name" value="PLDc_CLS_2"/>
    <property type="match status" value="1"/>
</dbReference>
<keyword evidence="3" id="KW-0808">Transferase</keyword>
<dbReference type="AlphaFoldDB" id="A0AA40ZQI4"/>
<dbReference type="Gene3D" id="3.30.870.10">
    <property type="entry name" value="Endonuclease Chain A"/>
    <property type="match status" value="2"/>
</dbReference>
<proteinExistence type="predicted"/>
<comment type="subcellular location">
    <subcellularLocation>
        <location evidence="1">Cell membrane</location>
    </subcellularLocation>
</comment>
<dbReference type="EMBL" id="JACJMO010000001">
    <property type="protein sequence ID" value="MBM6856136.1"/>
    <property type="molecule type" value="Genomic_DNA"/>
</dbReference>
<dbReference type="CDD" id="cd09110">
    <property type="entry name" value="PLDc_CLS_1"/>
    <property type="match status" value="1"/>
</dbReference>
<keyword evidence="2" id="KW-1003">Cell membrane</keyword>
<dbReference type="InterPro" id="IPR025202">
    <property type="entry name" value="PLD-like_dom"/>
</dbReference>
<dbReference type="SMART" id="SM00155">
    <property type="entry name" value="PLDc"/>
    <property type="match status" value="2"/>
</dbReference>
<keyword evidence="6" id="KW-1133">Transmembrane helix</keyword>
<keyword evidence="12" id="KW-1185">Reference proteome</keyword>
<evidence type="ECO:0000256" key="5">
    <source>
        <dbReference type="ARBA" id="ARBA00022737"/>
    </source>
</evidence>
<dbReference type="NCBIfam" id="TIGR04265">
    <property type="entry name" value="bac_cardiolipin"/>
    <property type="match status" value="1"/>
</dbReference>
<evidence type="ECO:0000256" key="2">
    <source>
        <dbReference type="ARBA" id="ARBA00022475"/>
    </source>
</evidence>
<evidence type="ECO:0000256" key="6">
    <source>
        <dbReference type="ARBA" id="ARBA00022989"/>
    </source>
</evidence>
<keyword evidence="7" id="KW-0472">Membrane</keyword>
<evidence type="ECO:0000259" key="10">
    <source>
        <dbReference type="PROSITE" id="PS50035"/>
    </source>
</evidence>
<feature type="chain" id="PRO_5041465059" description="Cardiolipin synthase" evidence="9">
    <location>
        <begin position="26"/>
        <end position="416"/>
    </location>
</feature>
<evidence type="ECO:0000313" key="11">
    <source>
        <dbReference type="EMBL" id="MBM6856136.1"/>
    </source>
</evidence>
<evidence type="ECO:0000256" key="4">
    <source>
        <dbReference type="ARBA" id="ARBA00022692"/>
    </source>
</evidence>
<dbReference type="RefSeq" id="WP_204970744.1">
    <property type="nucleotide sequence ID" value="NZ_JAAZTS010000001.1"/>
</dbReference>
<evidence type="ECO:0000313" key="12">
    <source>
        <dbReference type="Proteomes" id="UP000698924"/>
    </source>
</evidence>
<evidence type="ECO:0000256" key="7">
    <source>
        <dbReference type="ARBA" id="ARBA00023136"/>
    </source>
</evidence>
<evidence type="ECO:0000256" key="9">
    <source>
        <dbReference type="SAM" id="SignalP"/>
    </source>
</evidence>
<dbReference type="SUPFAM" id="SSF56024">
    <property type="entry name" value="Phospholipase D/nuclease"/>
    <property type="match status" value="2"/>
</dbReference>
<organism evidence="11 12">
    <name type="scientific">Caecibacteroides pullorum</name>
    <dbReference type="NCBI Taxonomy" id="2725562"/>
    <lineage>
        <taxon>Bacteria</taxon>
        <taxon>Pseudomonadati</taxon>
        <taxon>Bacteroidota</taxon>
        <taxon>Bacteroidia</taxon>
        <taxon>Bacteroidales</taxon>
        <taxon>Bacteroidaceae</taxon>
        <taxon>Caecibacteroides</taxon>
    </lineage>
</organism>
<feature type="signal peptide" evidence="9">
    <location>
        <begin position="1"/>
        <end position="25"/>
    </location>
</feature>
<dbReference type="PANTHER" id="PTHR21248">
    <property type="entry name" value="CARDIOLIPIN SYNTHASE"/>
    <property type="match status" value="1"/>
</dbReference>
<dbReference type="PANTHER" id="PTHR21248:SF22">
    <property type="entry name" value="PHOSPHOLIPASE D"/>
    <property type="match status" value="1"/>
</dbReference>
<dbReference type="InterPro" id="IPR001736">
    <property type="entry name" value="PLipase_D/transphosphatidylase"/>
</dbReference>
<dbReference type="PROSITE" id="PS50035">
    <property type="entry name" value="PLD"/>
    <property type="match status" value="2"/>
</dbReference>
<evidence type="ECO:0000256" key="3">
    <source>
        <dbReference type="ARBA" id="ARBA00022679"/>
    </source>
</evidence>
<dbReference type="GO" id="GO:0032049">
    <property type="term" value="P:cardiolipin biosynthetic process"/>
    <property type="evidence" value="ECO:0007669"/>
    <property type="project" value="UniProtKB-UniRule"/>
</dbReference>
<evidence type="ECO:0000256" key="1">
    <source>
        <dbReference type="ARBA" id="ARBA00004236"/>
    </source>
</evidence>
<reference evidence="11 12" key="1">
    <citation type="journal article" date="2021" name="Sci. Rep.">
        <title>The distribution of antibiotic resistance genes in chicken gut microbiota commensals.</title>
        <authorList>
            <person name="Juricova H."/>
            <person name="Matiasovicova J."/>
            <person name="Kubasova T."/>
            <person name="Cejkova D."/>
            <person name="Rychlik I."/>
        </authorList>
    </citation>
    <scope>NUCLEOTIDE SEQUENCE [LARGE SCALE GENOMIC DNA]</scope>
    <source>
        <strain evidence="11 12">An421</strain>
    </source>
</reference>
<keyword evidence="9" id="KW-0732">Signal</keyword>
<feature type="domain" description="PLD phosphodiesterase" evidence="10">
    <location>
        <begin position="150"/>
        <end position="177"/>
    </location>
</feature>
<keyword evidence="4" id="KW-0812">Transmembrane</keyword>
<name>A0AA40ZQI4_9BACT</name>
<comment type="caution">
    <text evidence="11">The sequence shown here is derived from an EMBL/GenBank/DDBJ whole genome shotgun (WGS) entry which is preliminary data.</text>
</comment>
<dbReference type="Pfam" id="PF13091">
    <property type="entry name" value="PLDc_2"/>
    <property type="match status" value="2"/>
</dbReference>